<gene>
    <name evidence="8" type="ORF">BRAFLDRAFT_77774</name>
</gene>
<dbReference type="STRING" id="7739.C3ZPV3"/>
<evidence type="ECO:0000256" key="3">
    <source>
        <dbReference type="ARBA" id="ARBA00022614"/>
    </source>
</evidence>
<dbReference type="InterPro" id="IPR006553">
    <property type="entry name" value="Leu-rich_rpt_Cys-con_subtyp"/>
</dbReference>
<protein>
    <recommendedName>
        <fullName evidence="7">Death domain-containing protein</fullName>
    </recommendedName>
</protein>
<evidence type="ECO:0000256" key="6">
    <source>
        <dbReference type="SAM" id="MobiDB-lite"/>
    </source>
</evidence>
<dbReference type="Gene3D" id="1.10.533.10">
    <property type="entry name" value="Death Domain, Fas"/>
    <property type="match status" value="2"/>
</dbReference>
<feature type="region of interest" description="Disordered" evidence="6">
    <location>
        <begin position="794"/>
        <end position="861"/>
    </location>
</feature>
<dbReference type="GO" id="GO:0005856">
    <property type="term" value="C:cytoskeleton"/>
    <property type="evidence" value="ECO:0007669"/>
    <property type="project" value="UniProtKB-SubCell"/>
</dbReference>
<feature type="compositionally biased region" description="Basic residues" evidence="6">
    <location>
        <begin position="313"/>
        <end position="327"/>
    </location>
</feature>
<dbReference type="SMART" id="SM00365">
    <property type="entry name" value="LRR_SD22"/>
    <property type="match status" value="5"/>
</dbReference>
<dbReference type="SUPFAM" id="SSF52047">
    <property type="entry name" value="RNI-like"/>
    <property type="match status" value="1"/>
</dbReference>
<dbReference type="PANTHER" id="PTHR24107:SF2">
    <property type="entry name" value="NLR FAMILY CARD DOMAIN CONTAINING 3"/>
    <property type="match status" value="1"/>
</dbReference>
<dbReference type="SMART" id="SM00367">
    <property type="entry name" value="LRR_CC"/>
    <property type="match status" value="3"/>
</dbReference>
<feature type="compositionally biased region" description="Basic and acidic residues" evidence="6">
    <location>
        <begin position="291"/>
        <end position="301"/>
    </location>
</feature>
<feature type="compositionally biased region" description="Basic and acidic residues" evidence="6">
    <location>
        <begin position="216"/>
        <end position="234"/>
    </location>
</feature>
<reference evidence="8" key="1">
    <citation type="journal article" date="2008" name="Nature">
        <title>The amphioxus genome and the evolution of the chordate karyotype.</title>
        <authorList>
            <consortium name="US DOE Joint Genome Institute (JGI-PGF)"/>
            <person name="Putnam N.H."/>
            <person name="Butts T."/>
            <person name="Ferrier D.E.K."/>
            <person name="Furlong R.F."/>
            <person name="Hellsten U."/>
            <person name="Kawashima T."/>
            <person name="Robinson-Rechavi M."/>
            <person name="Shoguchi E."/>
            <person name="Terry A."/>
            <person name="Yu J.-K."/>
            <person name="Benito-Gutierrez E.L."/>
            <person name="Dubchak I."/>
            <person name="Garcia-Fernandez J."/>
            <person name="Gibson-Brown J.J."/>
            <person name="Grigoriev I.V."/>
            <person name="Horton A.C."/>
            <person name="de Jong P.J."/>
            <person name="Jurka J."/>
            <person name="Kapitonov V.V."/>
            <person name="Kohara Y."/>
            <person name="Kuroki Y."/>
            <person name="Lindquist E."/>
            <person name="Lucas S."/>
            <person name="Osoegawa K."/>
            <person name="Pennacchio L.A."/>
            <person name="Salamov A.A."/>
            <person name="Satou Y."/>
            <person name="Sauka-Spengler T."/>
            <person name="Schmutz J."/>
            <person name="Shin-I T."/>
            <person name="Toyoda A."/>
            <person name="Bronner-Fraser M."/>
            <person name="Fujiyama A."/>
            <person name="Holland L.Z."/>
            <person name="Holland P.W.H."/>
            <person name="Satoh N."/>
            <person name="Rokhsar D.S."/>
        </authorList>
    </citation>
    <scope>NUCLEOTIDE SEQUENCE [LARGE SCALE GENOMIC DNA]</scope>
    <source>
        <strain evidence="8">S238N-H82</strain>
        <tissue evidence="8">Testes</tissue>
    </source>
</reference>
<comment type="subcellular location">
    <subcellularLocation>
        <location evidence="1">Cytoplasm</location>
        <location evidence="1">Cytoskeleton</location>
    </subcellularLocation>
</comment>
<keyword evidence="2" id="KW-0963">Cytoplasm</keyword>
<dbReference type="EMBL" id="GG666659">
    <property type="protein sequence ID" value="EEN45332.1"/>
    <property type="molecule type" value="Genomic_DNA"/>
</dbReference>
<dbReference type="InterPro" id="IPR001611">
    <property type="entry name" value="Leu-rich_rpt"/>
</dbReference>
<dbReference type="InterPro" id="IPR041249">
    <property type="entry name" value="HEPN_DZIP3"/>
</dbReference>
<proteinExistence type="predicted"/>
<dbReference type="Pfam" id="PF18738">
    <property type="entry name" value="HEPN_DZIP3"/>
    <property type="match status" value="1"/>
</dbReference>
<keyword evidence="3" id="KW-0433">Leucine-rich repeat</keyword>
<evidence type="ECO:0000256" key="5">
    <source>
        <dbReference type="ARBA" id="ARBA00023212"/>
    </source>
</evidence>
<dbReference type="CDD" id="cd01670">
    <property type="entry name" value="Death"/>
    <property type="match status" value="2"/>
</dbReference>
<feature type="domain" description="Death" evidence="7">
    <location>
        <begin position="703"/>
        <end position="779"/>
    </location>
</feature>
<evidence type="ECO:0000259" key="7">
    <source>
        <dbReference type="PROSITE" id="PS50017"/>
    </source>
</evidence>
<dbReference type="InterPro" id="IPR003591">
    <property type="entry name" value="Leu-rich_rpt_typical-subtyp"/>
</dbReference>
<feature type="domain" description="Death" evidence="7">
    <location>
        <begin position="349"/>
        <end position="405"/>
    </location>
</feature>
<evidence type="ECO:0000256" key="1">
    <source>
        <dbReference type="ARBA" id="ARBA00004245"/>
    </source>
</evidence>
<feature type="compositionally biased region" description="Low complexity" evidence="6">
    <location>
        <begin position="847"/>
        <end position="856"/>
    </location>
</feature>
<dbReference type="Pfam" id="PF13855">
    <property type="entry name" value="LRR_8"/>
    <property type="match status" value="1"/>
</dbReference>
<sequence length="1432" mass="160097">MAESGGSDPVYTPGTARGARLASLLIDEGTPLLRNILENEVSKMNPSGLRNQLQEHRSYICGLSYLYESQRTKLYPPRRKVPNSTRTFDISLVELLLNELCPDAPYADERDALREFRNHNYGHISQTNVHPKRFKRLWKELSDILIALGASKTSISKRLEASIDPSQEAKYLKKLKALHERDNELINLLVSLSKDVLGLSKDMKRLLAQRNTTSTGHERHSSLQSDETHPESREAQPQTSTRKFKRKREHPEQVYVDARTSRGPRTGSDSEEGGSPVGGKKTRKKKKRTRKAEQSHEDSARESSLVGNDPHVGKKTRKKKRRTRKAKQSHEDSSRESPLVGNDHRVAQDIHAIQLRQPYSKQHQALQALELWRDRRGRKTCRVKLAQALRRGGFQQTADELDGYNGQDVNMNGLSTDKPTLQWTESTSLGKLPTKVVNTKLGNNTEEKDSIYHAIIKMGEEVFDDKAFTTLDEFAQTVQHLEDFTVLVIKTEENKQTKLSAKVKLEIKNRVDDRVAEVASEIWKRELFNKDDRSTLRKLMDCFKRFEAALRKAELGCVLCHLDFPDVGCYDTFWRGYSDGSLSDTLTRELITDDMRAAEGGADLYIHVRVLDSATEDGDFSDQDPSGTSDRGPPHPGPSWEHSGQGPPAPGSSNHGDDTPTRYHGDGPGGHQVSGGDDVIQVKQEPAEQVPSCCMMGTVKSELDGQFAAIADRLGSMWERLASSLGFNTDYIRDLTARLPPSLRPHQLICDWMERNLGDVTLEQLVQALRDAGIHQIADASDSGELFVTEADLEAAKGKPDGGMHTDRTNDTSDEYCETAKKKSDEDMDTGRLSGGDDGLPDDTDSESSGSSGSHGNMEGRNAHEEGIWFVKNDLKITAQTIQQYLQFGQSLKKITIRSNKFSAGTFGDLSKSLFFIPNVTALVVALKEVNNEDMKQIMIVLSCLHKFKHVDVTDYRSVRRWPGCCLSVRSESFTLQCKVPPNVWQCIFLLLPSDTRELVIEGRKWLDGDPPPTPNYASVMKLASSFSRLERLTKLDLKFLNATAVEWLTLFQGLPLLPATTTSVEGERVKGFPSITILGCSYCNLTSKEILSLTEQLPDLRNLKEIDLSHNYISDEAVFGLGSCQNLRKVNLSFNKLSDRGDFLPPLPSLEEIDLSHNAISDEAVPGLAEGLASCQKLKKVNLSHNKLSDRGDFLPSLPNLEEIDLSHNAISDEAVSGLAEGLGPCQNLKKVNLSYNKLSDRGDFLPPLPNLEEIDFSNNAFCNEAVPGLAEGLGLCQNLKKVNLNYNKLSKVRELAASFINLPILTLVDIQYNAISDESLPAIAAWLKVRTDVERVNLWGNRFSAEGVRDFVRTVKGKAYINREDTLLYDGIQADVGGAVESGGEDVRREEQQWEKLRRETDWIRVKVGQLWVWIDHKGRRSNSLHLMPL</sequence>
<dbReference type="SMART" id="SM00368">
    <property type="entry name" value="LRR_RI"/>
    <property type="match status" value="6"/>
</dbReference>
<dbReference type="SUPFAM" id="SSF47986">
    <property type="entry name" value="DEATH domain"/>
    <property type="match status" value="2"/>
</dbReference>
<feature type="compositionally biased region" description="Basic and acidic residues" evidence="6">
    <location>
        <begin position="655"/>
        <end position="665"/>
    </location>
</feature>
<evidence type="ECO:0000256" key="2">
    <source>
        <dbReference type="ARBA" id="ARBA00022490"/>
    </source>
</evidence>
<keyword evidence="5" id="KW-0206">Cytoskeleton</keyword>
<name>C3ZPV3_BRAFL</name>
<accession>C3ZPV3</accession>
<dbReference type="PROSITE" id="PS50017">
    <property type="entry name" value="DEATH_DOMAIN"/>
    <property type="match status" value="2"/>
</dbReference>
<dbReference type="InterPro" id="IPR032675">
    <property type="entry name" value="LRR_dom_sf"/>
</dbReference>
<dbReference type="Pfam" id="PF12799">
    <property type="entry name" value="LRR_4"/>
    <property type="match status" value="1"/>
</dbReference>
<organism>
    <name type="scientific">Branchiostoma floridae</name>
    <name type="common">Florida lancelet</name>
    <name type="synonym">Amphioxus</name>
    <dbReference type="NCBI Taxonomy" id="7739"/>
    <lineage>
        <taxon>Eukaryota</taxon>
        <taxon>Metazoa</taxon>
        <taxon>Chordata</taxon>
        <taxon>Cephalochordata</taxon>
        <taxon>Leptocardii</taxon>
        <taxon>Amphioxiformes</taxon>
        <taxon>Branchiostomatidae</taxon>
        <taxon>Branchiostoma</taxon>
    </lineage>
</organism>
<dbReference type="InterPro" id="IPR011029">
    <property type="entry name" value="DEATH-like_dom_sf"/>
</dbReference>
<evidence type="ECO:0000313" key="8">
    <source>
        <dbReference type="EMBL" id="EEN45332.1"/>
    </source>
</evidence>
<dbReference type="Gene3D" id="3.80.10.10">
    <property type="entry name" value="Ribonuclease Inhibitor"/>
    <property type="match status" value="2"/>
</dbReference>
<dbReference type="PANTHER" id="PTHR24107">
    <property type="entry name" value="YNEIN REGULATORY COMPLEX SUBUNIT 5"/>
    <property type="match status" value="1"/>
</dbReference>
<dbReference type="SMART" id="SM00369">
    <property type="entry name" value="LRR_TYP"/>
    <property type="match status" value="4"/>
</dbReference>
<dbReference type="GO" id="GO:0007165">
    <property type="term" value="P:signal transduction"/>
    <property type="evidence" value="ECO:0007669"/>
    <property type="project" value="InterPro"/>
</dbReference>
<dbReference type="Pfam" id="PF13516">
    <property type="entry name" value="LRR_6"/>
    <property type="match status" value="1"/>
</dbReference>
<dbReference type="InterPro" id="IPR000488">
    <property type="entry name" value="Death_dom"/>
</dbReference>
<evidence type="ECO:0000256" key="4">
    <source>
        <dbReference type="ARBA" id="ARBA00022737"/>
    </source>
</evidence>
<dbReference type="eggNOG" id="KOG4308">
    <property type="taxonomic scope" value="Eukaryota"/>
</dbReference>
<dbReference type="Pfam" id="PF00531">
    <property type="entry name" value="Death"/>
    <property type="match status" value="1"/>
</dbReference>
<feature type="region of interest" description="Disordered" evidence="6">
    <location>
        <begin position="615"/>
        <end position="677"/>
    </location>
</feature>
<dbReference type="SMART" id="SM00005">
    <property type="entry name" value="DEATH"/>
    <property type="match status" value="1"/>
</dbReference>
<feature type="compositionally biased region" description="Basic residues" evidence="6">
    <location>
        <begin position="280"/>
        <end position="290"/>
    </location>
</feature>
<keyword evidence="4" id="KW-0677">Repeat</keyword>
<feature type="region of interest" description="Disordered" evidence="6">
    <location>
        <begin position="210"/>
        <end position="343"/>
    </location>
</feature>
<dbReference type="InterPro" id="IPR025875">
    <property type="entry name" value="Leu-rich_rpt_4"/>
</dbReference>
<dbReference type="InParanoid" id="C3ZPV3"/>
<feature type="compositionally biased region" description="Basic and acidic residues" evidence="6">
    <location>
        <begin position="794"/>
        <end position="811"/>
    </location>
</feature>
<dbReference type="InterPro" id="IPR052410">
    <property type="entry name" value="DRC5"/>
</dbReference>